<gene>
    <name evidence="1" type="ORF">UFOVP163_25</name>
</gene>
<protein>
    <submittedName>
        <fullName evidence="1">Uncharacterized protein</fullName>
    </submittedName>
</protein>
<dbReference type="EMBL" id="LR798208">
    <property type="protein sequence ID" value="CAB5187272.1"/>
    <property type="molecule type" value="Genomic_DNA"/>
</dbReference>
<evidence type="ECO:0000313" key="1">
    <source>
        <dbReference type="EMBL" id="CAB5187272.1"/>
    </source>
</evidence>
<accession>A0A6J7WB00</accession>
<proteinExistence type="predicted"/>
<sequence length="285" mass="35059">MNREERVVFCKEYITRLLITKLEGWKTRYDKLTYEEKVEELYDPNWDNGCYGRKYNHYEESEIVDLDTIQQWVDNNDLWSEVYEMTREIEYDRVVEFFMRDTPGGDIDSEEFYEYEEGYYENFGCSPDYGFIDTFLYKILDVFYYEEYFDYVDRDIHKGVEPHYKNDFLKKICRDKEQMRELKLQLLLLGEYETPTRKENTCEIVKITETYTDEWNQVYKNITFDFYYEGYTGTIIWSDDWNTYELCDVDCENFDLDGGWNNPPRHKGIYEILNKKRNEYYDSIY</sequence>
<name>A0A6J7WB00_9CAUD</name>
<organism evidence="1">
    <name type="scientific">uncultured Caudovirales phage</name>
    <dbReference type="NCBI Taxonomy" id="2100421"/>
    <lineage>
        <taxon>Viruses</taxon>
        <taxon>Duplodnaviria</taxon>
        <taxon>Heunggongvirae</taxon>
        <taxon>Uroviricota</taxon>
        <taxon>Caudoviricetes</taxon>
        <taxon>Peduoviridae</taxon>
        <taxon>Maltschvirus</taxon>
        <taxon>Maltschvirus maltsch</taxon>
    </lineage>
</organism>
<reference evidence="1" key="1">
    <citation type="submission" date="2020-05" db="EMBL/GenBank/DDBJ databases">
        <authorList>
            <person name="Chiriac C."/>
            <person name="Salcher M."/>
            <person name="Ghai R."/>
            <person name="Kavagutti S V."/>
        </authorList>
    </citation>
    <scope>NUCLEOTIDE SEQUENCE</scope>
</reference>